<name>A0A1H5H187_9MICC</name>
<sequence length="133" mass="15167">MEIQDTASVLIKIQSFDNRIVDDPNILAWHEILAPYMLQDCLQAVSKYFSKYSAWIMPSHILDHVREVEADRRNGFHNGWHPTQADEQAGNWGEVSRRLNRAVSTGELTPAAYDRYQEQNLTLDAALGLVAIQ</sequence>
<accession>A0A1H5H187</accession>
<dbReference type="EMBL" id="FNTV01000001">
    <property type="protein sequence ID" value="SEE21018.1"/>
    <property type="molecule type" value="Genomic_DNA"/>
</dbReference>
<gene>
    <name evidence="1" type="ORF">SAMN04489740_0888</name>
</gene>
<evidence type="ECO:0000313" key="2">
    <source>
        <dbReference type="Proteomes" id="UP000182725"/>
    </source>
</evidence>
<organism evidence="1 2">
    <name type="scientific">Arthrobacter alpinus</name>
    <dbReference type="NCBI Taxonomy" id="656366"/>
    <lineage>
        <taxon>Bacteria</taxon>
        <taxon>Bacillati</taxon>
        <taxon>Actinomycetota</taxon>
        <taxon>Actinomycetes</taxon>
        <taxon>Micrococcales</taxon>
        <taxon>Micrococcaceae</taxon>
        <taxon>Arthrobacter</taxon>
    </lineage>
</organism>
<proteinExistence type="predicted"/>
<reference evidence="1 2" key="1">
    <citation type="submission" date="2016-10" db="EMBL/GenBank/DDBJ databases">
        <authorList>
            <person name="de Groot N.N."/>
        </authorList>
    </citation>
    <scope>NUCLEOTIDE SEQUENCE [LARGE SCALE GENOMIC DNA]</scope>
    <source>
        <strain evidence="1 2">DSM 22274</strain>
    </source>
</reference>
<protein>
    <submittedName>
        <fullName evidence="1">Uncharacterized protein</fullName>
    </submittedName>
</protein>
<dbReference type="RefSeq" id="WP_074710749.1">
    <property type="nucleotide sequence ID" value="NZ_FNTV01000001.1"/>
</dbReference>
<dbReference type="AlphaFoldDB" id="A0A1H5H187"/>
<evidence type="ECO:0000313" key="1">
    <source>
        <dbReference type="EMBL" id="SEE21018.1"/>
    </source>
</evidence>
<dbReference type="Proteomes" id="UP000182725">
    <property type="component" value="Unassembled WGS sequence"/>
</dbReference>